<protein>
    <submittedName>
        <fullName evidence="1">DUF1611 domain-containing protein</fullName>
    </submittedName>
</protein>
<name>A0A418PQD3_9BACT</name>
<gene>
    <name evidence="1" type="ORF">D0X99_13305</name>
</gene>
<dbReference type="Gene3D" id="3.40.50.300">
    <property type="entry name" value="P-loop containing nucleotide triphosphate hydrolases"/>
    <property type="match status" value="1"/>
</dbReference>
<evidence type="ECO:0000313" key="1">
    <source>
        <dbReference type="EMBL" id="RIW14527.1"/>
    </source>
</evidence>
<evidence type="ECO:0000313" key="2">
    <source>
        <dbReference type="Proteomes" id="UP000283522"/>
    </source>
</evidence>
<reference evidence="1 2" key="1">
    <citation type="submission" date="2018-09" db="EMBL/GenBank/DDBJ databases">
        <authorList>
            <person name="Wang X."/>
            <person name="Du Z."/>
        </authorList>
    </citation>
    <scope>NUCLEOTIDE SEQUENCE [LARGE SCALE GENOMIC DNA]</scope>
    <source>
        <strain evidence="1 2">N3</strain>
    </source>
</reference>
<dbReference type="AlphaFoldDB" id="A0A418PQD3"/>
<accession>A0A418PQD3</accession>
<dbReference type="SUPFAM" id="SSF52540">
    <property type="entry name" value="P-loop containing nucleoside triphosphate hydrolases"/>
    <property type="match status" value="1"/>
</dbReference>
<sequence>MENRIKKGILCDQIKPNHLIPQTELSPNHAIQAGDIALFEVTEIGKHTQIQTAGRNMTLAIGDLIMGAFGARYATNQFEGYVPEHPQEEYHMLGGGGIIGILESAHSKLEKEGPTRLKMVGFAADQSGQIINSISQESPKLKRFDGSNAAKTKVILSLGSSMDSGKTTTAAFLCHGFAKQGIKSAYIKLTGTAYPKDRNLAYDMGAGIAIDFVNYGFPSTYLRSEIELLNLYETLLEDVFSIDPEYVVVEIADGLFQRETKMLLQNPVFMNTVHQVVFSSGDSLAAVQGVHTLNNWGIMPAALSGLFTASPLLIKEVREYLSERQDLPTLPILTLEDLTLGKWPINKVNFHLLQA</sequence>
<dbReference type="EMBL" id="QXML01000006">
    <property type="protein sequence ID" value="RIW14527.1"/>
    <property type="molecule type" value="Genomic_DNA"/>
</dbReference>
<comment type="caution">
    <text evidence="1">The sequence shown here is derived from an EMBL/GenBank/DDBJ whole genome shotgun (WGS) entry which is preliminary data.</text>
</comment>
<dbReference type="RefSeq" id="WP_119478325.1">
    <property type="nucleotide sequence ID" value="NZ_QXML01000006.1"/>
</dbReference>
<proteinExistence type="predicted"/>
<keyword evidence="2" id="KW-1185">Reference proteome</keyword>
<dbReference type="OrthoDB" id="145933at2"/>
<dbReference type="Proteomes" id="UP000283522">
    <property type="component" value="Unassembled WGS sequence"/>
</dbReference>
<organism evidence="1 2">
    <name type="scientific">Algoriphagus lacus</name>
    <dbReference type="NCBI Taxonomy" id="2056311"/>
    <lineage>
        <taxon>Bacteria</taxon>
        <taxon>Pseudomonadati</taxon>
        <taxon>Bacteroidota</taxon>
        <taxon>Cytophagia</taxon>
        <taxon>Cytophagales</taxon>
        <taxon>Cyclobacteriaceae</taxon>
        <taxon>Algoriphagus</taxon>
    </lineage>
</organism>
<dbReference type="InterPro" id="IPR027417">
    <property type="entry name" value="P-loop_NTPase"/>
</dbReference>